<dbReference type="NCBIfam" id="NF003430">
    <property type="entry name" value="PRK04930.1"/>
    <property type="match status" value="1"/>
</dbReference>
<dbReference type="AlphaFoldDB" id="A0A1A9AUN1"/>
<evidence type="ECO:0000313" key="5">
    <source>
        <dbReference type="Proteomes" id="UP000664658"/>
    </source>
</evidence>
<protein>
    <submittedName>
        <fullName evidence="4">Glutathione-regulated potassium-efflux system ancillary protein KefG</fullName>
    </submittedName>
</protein>
<dbReference type="InterPro" id="IPR029039">
    <property type="entry name" value="Flavoprotein-like_sf"/>
</dbReference>
<comment type="similarity">
    <text evidence="1">Belongs to the NAD(P)H dehydrogenase (quinone) family.</text>
</comment>
<keyword evidence="3" id="KW-0520">NAD</keyword>
<dbReference type="Pfam" id="PF02525">
    <property type="entry name" value="Flavodoxin_2"/>
    <property type="match status" value="1"/>
</dbReference>
<dbReference type="RefSeq" id="WP_010862748.1">
    <property type="nucleotide sequence ID" value="NZ_CP027852.1"/>
</dbReference>
<reference evidence="4" key="1">
    <citation type="submission" date="2021-03" db="EMBL/GenBank/DDBJ databases">
        <title>Plesiomonas shigelloides zfcc0051, isolated from zebrafish feces.</title>
        <authorList>
            <person name="Vanderhoek Z."/>
            <person name="Gaulke C."/>
        </authorList>
    </citation>
    <scope>NUCLEOTIDE SEQUENCE</scope>
    <source>
        <strain evidence="4">Zfcc0051</strain>
    </source>
</reference>
<dbReference type="PANTHER" id="PTHR47307:SF1">
    <property type="entry name" value="GLUTATHIONE-REGULATED POTASSIUM-EFFLUX SYSTEM ANCILLARY PROTEIN KEFG"/>
    <property type="match status" value="1"/>
</dbReference>
<dbReference type="Gene3D" id="3.40.50.360">
    <property type="match status" value="1"/>
</dbReference>
<dbReference type="EMBL" id="JAFNAA010000003">
    <property type="protein sequence ID" value="MBO1107234.1"/>
    <property type="molecule type" value="Genomic_DNA"/>
</dbReference>
<sequence>MRERSLSPTPPNVLLIVAHPDLQESVANRALLDGAAALDNVTVHDLYAQYPDFFIDVQREQTLLRDFDVIVFLHPLYLYSCPALLKEWMDRVLVKDFAHGKQGDALMGKHWHSVITIGGPARAYSRTGYNRYPIEEILRPFELTAALCRMQWIAPQVIYWARHLQPHVMQTHVHNFQQWLTAPLAIESESELEIESDV</sequence>
<dbReference type="GeneID" id="69705092"/>
<dbReference type="GO" id="GO:0009055">
    <property type="term" value="F:electron transfer activity"/>
    <property type="evidence" value="ECO:0007669"/>
    <property type="project" value="TreeGrafter"/>
</dbReference>
<dbReference type="KEGG" id="pshi:SAMEA2665130_0260"/>
<dbReference type="GO" id="GO:0010181">
    <property type="term" value="F:FMN binding"/>
    <property type="evidence" value="ECO:0007669"/>
    <property type="project" value="TreeGrafter"/>
</dbReference>
<evidence type="ECO:0000313" key="4">
    <source>
        <dbReference type="EMBL" id="MBO1107234.1"/>
    </source>
</evidence>
<name>A0A1A9AUN1_PLESH</name>
<dbReference type="PANTHER" id="PTHR47307">
    <property type="entry name" value="GLUTATHIONE-REGULATED POTASSIUM-EFFLUX SYSTEM ANCILLARY PROTEIN KEFG"/>
    <property type="match status" value="1"/>
</dbReference>
<dbReference type="GO" id="GO:0003955">
    <property type="term" value="F:NAD(P)H dehydrogenase (quinone) activity"/>
    <property type="evidence" value="ECO:0007669"/>
    <property type="project" value="TreeGrafter"/>
</dbReference>
<evidence type="ECO:0000256" key="1">
    <source>
        <dbReference type="ARBA" id="ARBA00006252"/>
    </source>
</evidence>
<accession>A0A1A9AUN1</accession>
<comment type="caution">
    <text evidence="4">The sequence shown here is derived from an EMBL/GenBank/DDBJ whole genome shotgun (WGS) entry which is preliminary data.</text>
</comment>
<organism evidence="4 5">
    <name type="scientific">Plesiomonas shigelloides</name>
    <name type="common">Aeromonas shigelloides</name>
    <dbReference type="NCBI Taxonomy" id="703"/>
    <lineage>
        <taxon>Bacteria</taxon>
        <taxon>Pseudomonadati</taxon>
        <taxon>Pseudomonadota</taxon>
        <taxon>Gammaproteobacteria</taxon>
        <taxon>Enterobacterales</taxon>
        <taxon>Enterobacteriaceae</taxon>
        <taxon>Plesiomonas</taxon>
    </lineage>
</organism>
<keyword evidence="2" id="KW-0560">Oxidoreductase</keyword>
<gene>
    <name evidence="4" type="primary">kefG</name>
    <name evidence="4" type="ORF">J2R62_03205</name>
</gene>
<evidence type="ECO:0000256" key="2">
    <source>
        <dbReference type="ARBA" id="ARBA00023002"/>
    </source>
</evidence>
<dbReference type="SUPFAM" id="SSF52218">
    <property type="entry name" value="Flavoproteins"/>
    <property type="match status" value="1"/>
</dbReference>
<dbReference type="InterPro" id="IPR003680">
    <property type="entry name" value="Flavodoxin_fold"/>
</dbReference>
<dbReference type="Proteomes" id="UP000664658">
    <property type="component" value="Unassembled WGS sequence"/>
</dbReference>
<evidence type="ECO:0000256" key="3">
    <source>
        <dbReference type="ARBA" id="ARBA00023027"/>
    </source>
</evidence>
<proteinExistence type="inferred from homology"/>
<dbReference type="InterPro" id="IPR046980">
    <property type="entry name" value="KefG/KefF"/>
</dbReference>
<dbReference type="FunFam" id="3.40.50.360:FF:000013">
    <property type="entry name" value="Glutathione-regulated potassium-efflux system ancillary protein KefG"/>
    <property type="match status" value="1"/>
</dbReference>